<feature type="region of interest" description="Disordered" evidence="1">
    <location>
        <begin position="1"/>
        <end position="20"/>
    </location>
</feature>
<evidence type="ECO:0000313" key="3">
    <source>
        <dbReference type="Proteomes" id="UP000653454"/>
    </source>
</evidence>
<reference evidence="2" key="1">
    <citation type="submission" date="2020-11" db="EMBL/GenBank/DDBJ databases">
        <authorList>
            <person name="Whiteford S."/>
        </authorList>
    </citation>
    <scope>NUCLEOTIDE SEQUENCE</scope>
</reference>
<gene>
    <name evidence="2" type="ORF">PLXY2_LOCUS7910</name>
</gene>
<accession>A0A8S4F3H8</accession>
<comment type="caution">
    <text evidence="2">The sequence shown here is derived from an EMBL/GenBank/DDBJ whole genome shotgun (WGS) entry which is preliminary data.</text>
</comment>
<protein>
    <submittedName>
        <fullName evidence="2">(diamondback moth) hypothetical protein</fullName>
    </submittedName>
</protein>
<name>A0A8S4F3H8_PLUXY</name>
<sequence>MASKCSVSPSRKGRNESPTKHPIFLPDVALAAIFASNNQEQVNEFITFFLQALARNSVWVNKILEKSNYFKCALMQGAGPNRFKLIETIYPNLEGDIKLEVQVKEHEDHDKIAIAALTRMATPHLKNAIEFVRNRLGENKTLQEDLLRGRSMGVHFAVLKPIDDKHYRIVERLVIDNCPTSNKKRDKSMLQFAPKRARKV</sequence>
<evidence type="ECO:0000256" key="1">
    <source>
        <dbReference type="SAM" id="MobiDB-lite"/>
    </source>
</evidence>
<dbReference type="OrthoDB" id="6993484at2759"/>
<keyword evidence="3" id="KW-1185">Reference proteome</keyword>
<proteinExistence type="predicted"/>
<dbReference type="EMBL" id="CAJHNJ030000028">
    <property type="protein sequence ID" value="CAG9123210.1"/>
    <property type="molecule type" value="Genomic_DNA"/>
</dbReference>
<dbReference type="Proteomes" id="UP000653454">
    <property type="component" value="Unassembled WGS sequence"/>
</dbReference>
<organism evidence="2 3">
    <name type="scientific">Plutella xylostella</name>
    <name type="common">Diamondback moth</name>
    <name type="synonym">Plutella maculipennis</name>
    <dbReference type="NCBI Taxonomy" id="51655"/>
    <lineage>
        <taxon>Eukaryota</taxon>
        <taxon>Metazoa</taxon>
        <taxon>Ecdysozoa</taxon>
        <taxon>Arthropoda</taxon>
        <taxon>Hexapoda</taxon>
        <taxon>Insecta</taxon>
        <taxon>Pterygota</taxon>
        <taxon>Neoptera</taxon>
        <taxon>Endopterygota</taxon>
        <taxon>Lepidoptera</taxon>
        <taxon>Glossata</taxon>
        <taxon>Ditrysia</taxon>
        <taxon>Yponomeutoidea</taxon>
        <taxon>Plutellidae</taxon>
        <taxon>Plutella</taxon>
    </lineage>
</organism>
<evidence type="ECO:0000313" key="2">
    <source>
        <dbReference type="EMBL" id="CAG9123210.1"/>
    </source>
</evidence>
<dbReference type="AlphaFoldDB" id="A0A8S4F3H8"/>